<protein>
    <recommendedName>
        <fullName evidence="11">3-ketosteroid reductase</fullName>
    </recommendedName>
</protein>
<dbReference type="InterPro" id="IPR051593">
    <property type="entry name" value="Ergosterol_Biosynth_ERG27"/>
</dbReference>
<dbReference type="GO" id="GO:0005741">
    <property type="term" value="C:mitochondrial outer membrane"/>
    <property type="evidence" value="ECO:0007669"/>
    <property type="project" value="TreeGrafter"/>
</dbReference>
<keyword evidence="4" id="KW-0560">Oxidoreductase</keyword>
<feature type="region of interest" description="Disordered" evidence="7">
    <location>
        <begin position="340"/>
        <end position="361"/>
    </location>
</feature>
<dbReference type="SUPFAM" id="SSF51735">
    <property type="entry name" value="NAD(P)-binding Rossmann-fold domains"/>
    <property type="match status" value="1"/>
</dbReference>
<keyword evidence="8" id="KW-1133">Transmembrane helix</keyword>
<dbReference type="Gene3D" id="3.40.50.720">
    <property type="entry name" value="NAD(P)-binding Rossmann-like Domain"/>
    <property type="match status" value="1"/>
</dbReference>
<keyword evidence="10" id="KW-1185">Reference proteome</keyword>
<proteinExistence type="inferred from homology"/>
<evidence type="ECO:0000256" key="6">
    <source>
        <dbReference type="ARBA" id="ARBA00023593"/>
    </source>
</evidence>
<dbReference type="OrthoDB" id="9989144at2759"/>
<dbReference type="InParanoid" id="A0A165IFV2"/>
<dbReference type="GO" id="GO:0000253">
    <property type="term" value="F:3-beta-hydroxysteroid 3-dehydrogenase (NADP+) activity"/>
    <property type="evidence" value="ECO:0007669"/>
    <property type="project" value="TreeGrafter"/>
</dbReference>
<keyword evidence="1" id="KW-0444">Lipid biosynthesis</keyword>
<organism evidence="9 10">
    <name type="scientific">Xylona heveae (strain CBS 132557 / TC161)</name>
    <dbReference type="NCBI Taxonomy" id="1328760"/>
    <lineage>
        <taxon>Eukaryota</taxon>
        <taxon>Fungi</taxon>
        <taxon>Dikarya</taxon>
        <taxon>Ascomycota</taxon>
        <taxon>Pezizomycotina</taxon>
        <taxon>Xylonomycetes</taxon>
        <taxon>Xylonales</taxon>
        <taxon>Xylonaceae</taxon>
        <taxon>Xylona</taxon>
    </lineage>
</organism>
<keyword evidence="3" id="KW-0752">Steroid biosynthesis</keyword>
<evidence type="ECO:0000256" key="4">
    <source>
        <dbReference type="ARBA" id="ARBA00023002"/>
    </source>
</evidence>
<keyword evidence="5" id="KW-0443">Lipid metabolism</keyword>
<keyword evidence="8" id="KW-0812">Transmembrane</keyword>
<dbReference type="GO" id="GO:0005811">
    <property type="term" value="C:lipid droplet"/>
    <property type="evidence" value="ECO:0007669"/>
    <property type="project" value="TreeGrafter"/>
</dbReference>
<dbReference type="AlphaFoldDB" id="A0A165IFV2"/>
<sequence>MPQRGKTFTESIRDQRGRNQFNFPYCSVATAYVSKVSVDTTVLAANTSQEAVAMDQHYEEEKATLSTSYFLVTGANSGLGFSICCRLIDEFLFTKPQSERLCIIVTTRDARKGNDTLDRLSKHLRRTTRSAEGSLKGVAFLLESRVTFRSEILDLNSLLSVQALSKKLLETTPRLDGVILNAGFGGWTGINWFEATWTILTDWVQATTWPTYKVSGYGWVTKPQLPSTASGRTEQGKKPIETGAAEPQLGEVFCSNVFGHYLLCHNLLPLLKAPLLPHPGRIIWVSSLEAYGHTLQADDIQGMRSLMPYETSKRLTDVLSLTSTLPCTATWVDQYLDSKPERSSKSIQPDNDDVSNEATHSRPRMYVSHPGIVATAIFPLPYILWLCMTGVFYMSRWLGSPWHTVKSYTAACAMVWLALAPQERLDNMEHNDGPGKWGTATDAFGRERVSRTDVDGWGYGGVPGEVSGLGPERIKGRRRGAKDLTPEMRQEFEDLGRSCWKEMEDLRLDWEKRLASVKPTDA</sequence>
<evidence type="ECO:0000256" key="2">
    <source>
        <dbReference type="ARBA" id="ARBA00022857"/>
    </source>
</evidence>
<dbReference type="STRING" id="1328760.A0A165IFV2"/>
<reference evidence="9 10" key="1">
    <citation type="journal article" date="2016" name="Fungal Biol.">
        <title>The genome of Xylona heveae provides a window into fungal endophytism.</title>
        <authorList>
            <person name="Gazis R."/>
            <person name="Kuo A."/>
            <person name="Riley R."/>
            <person name="LaButti K."/>
            <person name="Lipzen A."/>
            <person name="Lin J."/>
            <person name="Amirebrahimi M."/>
            <person name="Hesse C.N."/>
            <person name="Spatafora J.W."/>
            <person name="Henrissat B."/>
            <person name="Hainaut M."/>
            <person name="Grigoriev I.V."/>
            <person name="Hibbett D.S."/>
        </authorList>
    </citation>
    <scope>NUCLEOTIDE SEQUENCE [LARGE SCALE GENOMIC DNA]</scope>
    <source>
        <strain evidence="9 10">TC161</strain>
    </source>
</reference>
<dbReference type="GO" id="GO:0006696">
    <property type="term" value="P:ergosterol biosynthetic process"/>
    <property type="evidence" value="ECO:0007669"/>
    <property type="project" value="TreeGrafter"/>
</dbReference>
<feature type="transmembrane region" description="Helical" evidence="8">
    <location>
        <begin position="372"/>
        <end position="394"/>
    </location>
</feature>
<dbReference type="OMA" id="WTGINWP"/>
<comment type="similarity">
    <text evidence="6">Belongs to the short-chain dehydrogenases/reductases (SDR) family. ERG27 subfamily.</text>
</comment>
<evidence type="ECO:0000256" key="7">
    <source>
        <dbReference type="SAM" id="MobiDB-lite"/>
    </source>
</evidence>
<evidence type="ECO:0000256" key="8">
    <source>
        <dbReference type="SAM" id="Phobius"/>
    </source>
</evidence>
<evidence type="ECO:0000256" key="1">
    <source>
        <dbReference type="ARBA" id="ARBA00022516"/>
    </source>
</evidence>
<evidence type="ECO:0000256" key="5">
    <source>
        <dbReference type="ARBA" id="ARBA00023098"/>
    </source>
</evidence>
<dbReference type="PANTHER" id="PTHR43647:SF1">
    <property type="entry name" value="3-KETO-STEROID REDUCTASE ERG27"/>
    <property type="match status" value="1"/>
</dbReference>
<dbReference type="InterPro" id="IPR036291">
    <property type="entry name" value="NAD(P)-bd_dom_sf"/>
</dbReference>
<gene>
    <name evidence="9" type="ORF">L228DRAFT_265346</name>
</gene>
<dbReference type="GO" id="GO:0005789">
    <property type="term" value="C:endoplasmic reticulum membrane"/>
    <property type="evidence" value="ECO:0007669"/>
    <property type="project" value="TreeGrafter"/>
</dbReference>
<dbReference type="GeneID" id="28899820"/>
<evidence type="ECO:0000313" key="9">
    <source>
        <dbReference type="EMBL" id="KZF24835.1"/>
    </source>
</evidence>
<name>A0A165IFV2_XYLHT</name>
<keyword evidence="8" id="KW-0472">Membrane</keyword>
<evidence type="ECO:0008006" key="11">
    <source>
        <dbReference type="Google" id="ProtNLM"/>
    </source>
</evidence>
<dbReference type="EMBL" id="KV407455">
    <property type="protein sequence ID" value="KZF24835.1"/>
    <property type="molecule type" value="Genomic_DNA"/>
</dbReference>
<evidence type="ECO:0000313" key="10">
    <source>
        <dbReference type="Proteomes" id="UP000076632"/>
    </source>
</evidence>
<dbReference type="PANTHER" id="PTHR43647">
    <property type="entry name" value="DEHYDROGENASE"/>
    <property type="match status" value="1"/>
</dbReference>
<dbReference type="Proteomes" id="UP000076632">
    <property type="component" value="Unassembled WGS sequence"/>
</dbReference>
<dbReference type="RefSeq" id="XP_018190390.1">
    <property type="nucleotide sequence ID" value="XM_018334683.1"/>
</dbReference>
<dbReference type="FunCoup" id="A0A165IFV2">
    <property type="interactions" value="128"/>
</dbReference>
<accession>A0A165IFV2</accession>
<evidence type="ECO:0000256" key="3">
    <source>
        <dbReference type="ARBA" id="ARBA00022955"/>
    </source>
</evidence>
<keyword evidence="2" id="KW-0521">NADP</keyword>